<feature type="transmembrane region" description="Helical" evidence="5">
    <location>
        <begin position="107"/>
        <end position="131"/>
    </location>
</feature>
<dbReference type="AlphaFoldDB" id="A0AA39I079"/>
<dbReference type="CDD" id="cd00637">
    <property type="entry name" value="7tm_classA_rhodopsin-like"/>
    <property type="match status" value="1"/>
</dbReference>
<feature type="transmembrane region" description="Helical" evidence="5">
    <location>
        <begin position="192"/>
        <end position="210"/>
    </location>
</feature>
<accession>A0AA39I079</accession>
<feature type="domain" description="G-protein coupled receptors family 1 profile" evidence="6">
    <location>
        <begin position="103"/>
        <end position="298"/>
    </location>
</feature>
<dbReference type="PANTHER" id="PTHR23017:SF3">
    <property type="entry name" value="G-PROTEIN COUPLED RECEPTORS FAMILY 1 PROFILE DOMAIN-CONTAINING PROTEIN"/>
    <property type="match status" value="1"/>
</dbReference>
<dbReference type="Pfam" id="PF10328">
    <property type="entry name" value="7TM_GPCR_Srx"/>
    <property type="match status" value="1"/>
</dbReference>
<dbReference type="Proteomes" id="UP001175271">
    <property type="component" value="Unassembled WGS sequence"/>
</dbReference>
<gene>
    <name evidence="7" type="ORF">QR680_007185</name>
</gene>
<dbReference type="InterPro" id="IPR019430">
    <property type="entry name" value="7TM_GPCR_serpentine_rcpt_Srx"/>
</dbReference>
<dbReference type="GO" id="GO:0016020">
    <property type="term" value="C:membrane"/>
    <property type="evidence" value="ECO:0007669"/>
    <property type="project" value="UniProtKB-SubCell"/>
</dbReference>
<keyword evidence="4 5" id="KW-0472">Membrane</keyword>
<evidence type="ECO:0000256" key="3">
    <source>
        <dbReference type="ARBA" id="ARBA00022989"/>
    </source>
</evidence>
<feature type="transmembrane region" description="Helical" evidence="5">
    <location>
        <begin position="236"/>
        <end position="256"/>
    </location>
</feature>
<evidence type="ECO:0000256" key="4">
    <source>
        <dbReference type="ARBA" id="ARBA00023136"/>
    </source>
</evidence>
<keyword evidence="8" id="KW-1185">Reference proteome</keyword>
<comment type="caution">
    <text evidence="7">The sequence shown here is derived from an EMBL/GenBank/DDBJ whole genome shotgun (WGS) entry which is preliminary data.</text>
</comment>
<evidence type="ECO:0000313" key="7">
    <source>
        <dbReference type="EMBL" id="KAK0414178.1"/>
    </source>
</evidence>
<dbReference type="PANTHER" id="PTHR23017">
    <property type="entry name" value="SERPENTINE RECEPTOR, CLASS X"/>
    <property type="match status" value="1"/>
</dbReference>
<organism evidence="7 8">
    <name type="scientific">Steinernema hermaphroditum</name>
    <dbReference type="NCBI Taxonomy" id="289476"/>
    <lineage>
        <taxon>Eukaryota</taxon>
        <taxon>Metazoa</taxon>
        <taxon>Ecdysozoa</taxon>
        <taxon>Nematoda</taxon>
        <taxon>Chromadorea</taxon>
        <taxon>Rhabditida</taxon>
        <taxon>Tylenchina</taxon>
        <taxon>Panagrolaimomorpha</taxon>
        <taxon>Strongyloidoidea</taxon>
        <taxon>Steinernematidae</taxon>
        <taxon>Steinernema</taxon>
    </lineage>
</organism>
<evidence type="ECO:0000259" key="6">
    <source>
        <dbReference type="PROSITE" id="PS50262"/>
    </source>
</evidence>
<feature type="transmembrane region" description="Helical" evidence="5">
    <location>
        <begin position="67"/>
        <end position="87"/>
    </location>
</feature>
<proteinExistence type="predicted"/>
<dbReference type="PROSITE" id="PS50262">
    <property type="entry name" value="G_PROTEIN_RECEP_F1_2"/>
    <property type="match status" value="1"/>
</dbReference>
<dbReference type="SUPFAM" id="SSF81321">
    <property type="entry name" value="Family A G protein-coupled receptor-like"/>
    <property type="match status" value="1"/>
</dbReference>
<dbReference type="InterPro" id="IPR017452">
    <property type="entry name" value="GPCR_Rhodpsn_7TM"/>
</dbReference>
<evidence type="ECO:0000256" key="1">
    <source>
        <dbReference type="ARBA" id="ARBA00004370"/>
    </source>
</evidence>
<evidence type="ECO:0000256" key="2">
    <source>
        <dbReference type="ARBA" id="ARBA00022692"/>
    </source>
</evidence>
<dbReference type="Gene3D" id="1.20.1070.10">
    <property type="entry name" value="Rhodopsin 7-helix transmembrane proteins"/>
    <property type="match status" value="1"/>
</dbReference>
<protein>
    <recommendedName>
        <fullName evidence="6">G-protein coupled receptors family 1 profile domain-containing protein</fullName>
    </recommendedName>
</protein>
<feature type="transmembrane region" description="Helical" evidence="5">
    <location>
        <begin position="268"/>
        <end position="289"/>
    </location>
</feature>
<dbReference type="EMBL" id="JAUCMV010000003">
    <property type="protein sequence ID" value="KAK0414178.1"/>
    <property type="molecule type" value="Genomic_DNA"/>
</dbReference>
<name>A0AA39I079_9BILA</name>
<feature type="transmembrane region" description="Helical" evidence="5">
    <location>
        <begin position="24"/>
        <end position="47"/>
    </location>
</feature>
<keyword evidence="2 5" id="KW-0812">Transmembrane</keyword>
<sequence length="323" mass="36967">MCDSGKQCQMNYTYYIPEDTKNDLFFAANIILVGGIASLVVNVFVIYGLKKTQLLGWSFGPLCMSQCIANCGNAITFGILVSLISIFDPAFHSTYWGARCGQLFMLFYYGSFFSHFLSATNRLFCITYPMQYPTVFSRGHTKIWIGIAWLLACGLAAPFFYDECTVFFDIHTLSIQYLVTACTPYVAVYLDYYLNIALMLVLIFVDLATLHKIKSLRNTVGGTLAFRKKQHRDTRLFMQTVFQALLIIIELALFYIVADYFQNKWMKFVFTTIPRVFLPMFDGVIVILFNKDLRPWLRKQGETYNIFHTTGSPSFVADPRSIA</sequence>
<evidence type="ECO:0000313" key="8">
    <source>
        <dbReference type="Proteomes" id="UP001175271"/>
    </source>
</evidence>
<keyword evidence="3 5" id="KW-1133">Transmembrane helix</keyword>
<reference evidence="7" key="1">
    <citation type="submission" date="2023-06" db="EMBL/GenBank/DDBJ databases">
        <title>Genomic analysis of the entomopathogenic nematode Steinernema hermaphroditum.</title>
        <authorList>
            <person name="Schwarz E.M."/>
            <person name="Heppert J.K."/>
            <person name="Baniya A."/>
            <person name="Schwartz H.T."/>
            <person name="Tan C.-H."/>
            <person name="Antoshechkin I."/>
            <person name="Sternberg P.W."/>
            <person name="Goodrich-Blair H."/>
            <person name="Dillman A.R."/>
        </authorList>
    </citation>
    <scope>NUCLEOTIDE SEQUENCE</scope>
    <source>
        <strain evidence="7">PS9179</strain>
        <tissue evidence="7">Whole animal</tissue>
    </source>
</reference>
<feature type="transmembrane region" description="Helical" evidence="5">
    <location>
        <begin position="143"/>
        <end position="161"/>
    </location>
</feature>
<comment type="subcellular location">
    <subcellularLocation>
        <location evidence="1">Membrane</location>
    </subcellularLocation>
</comment>
<evidence type="ECO:0000256" key="5">
    <source>
        <dbReference type="SAM" id="Phobius"/>
    </source>
</evidence>